<feature type="transmembrane region" description="Helical" evidence="1">
    <location>
        <begin position="27"/>
        <end position="44"/>
    </location>
</feature>
<feature type="domain" description="EamA" evidence="2">
    <location>
        <begin position="1"/>
        <end position="121"/>
    </location>
</feature>
<dbReference type="GO" id="GO:0016020">
    <property type="term" value="C:membrane"/>
    <property type="evidence" value="ECO:0007669"/>
    <property type="project" value="InterPro"/>
</dbReference>
<protein>
    <recommendedName>
        <fullName evidence="2">EamA domain-containing protein</fullName>
    </recommendedName>
</protein>
<comment type="caution">
    <text evidence="3">The sequence shown here is derived from an EMBL/GenBank/DDBJ whole genome shotgun (WGS) entry which is preliminary data.</text>
</comment>
<dbReference type="InterPro" id="IPR037185">
    <property type="entry name" value="EmrE-like"/>
</dbReference>
<keyword evidence="1" id="KW-1133">Transmembrane helix</keyword>
<proteinExistence type="predicted"/>
<reference evidence="3" key="1">
    <citation type="submission" date="2019-08" db="EMBL/GenBank/DDBJ databases">
        <authorList>
            <person name="Kucharzyk K."/>
            <person name="Murdoch R.W."/>
            <person name="Higgins S."/>
            <person name="Loffler F."/>
        </authorList>
    </citation>
    <scope>NUCLEOTIDE SEQUENCE</scope>
</reference>
<gene>
    <name evidence="3" type="ORF">SDC9_204661</name>
</gene>
<accession>A0A645J0N3</accession>
<keyword evidence="1" id="KW-0812">Transmembrane</keyword>
<dbReference type="Pfam" id="PF00892">
    <property type="entry name" value="EamA"/>
    <property type="match status" value="1"/>
</dbReference>
<evidence type="ECO:0000313" key="3">
    <source>
        <dbReference type="EMBL" id="MPN56967.1"/>
    </source>
</evidence>
<feature type="transmembrane region" description="Helical" evidence="1">
    <location>
        <begin position="108"/>
        <end position="129"/>
    </location>
</feature>
<sequence length="152" mass="16417">MLAGVFFALQAVMLRRSSDEGMSAESVIIFGNLISFTIAIPFLLQSRPSLMDLLWLLIAGIFQVGLAYALYTAALPHVTSLELILVPVIEPILNPLFVFFLKGEKPGLTTILGGVFILTVVTVWCLYRARSQNIPLDAALEDIKPGAGPAGD</sequence>
<keyword evidence="1" id="KW-0472">Membrane</keyword>
<evidence type="ECO:0000259" key="2">
    <source>
        <dbReference type="Pfam" id="PF00892"/>
    </source>
</evidence>
<dbReference type="InterPro" id="IPR000620">
    <property type="entry name" value="EamA_dom"/>
</dbReference>
<dbReference type="EMBL" id="VSSQ01127924">
    <property type="protein sequence ID" value="MPN56967.1"/>
    <property type="molecule type" value="Genomic_DNA"/>
</dbReference>
<organism evidence="3">
    <name type="scientific">bioreactor metagenome</name>
    <dbReference type="NCBI Taxonomy" id="1076179"/>
    <lineage>
        <taxon>unclassified sequences</taxon>
        <taxon>metagenomes</taxon>
        <taxon>ecological metagenomes</taxon>
    </lineage>
</organism>
<feature type="transmembrane region" description="Helical" evidence="1">
    <location>
        <begin position="53"/>
        <end position="71"/>
    </location>
</feature>
<name>A0A645J0N3_9ZZZZ</name>
<dbReference type="AlphaFoldDB" id="A0A645J0N3"/>
<evidence type="ECO:0000256" key="1">
    <source>
        <dbReference type="SAM" id="Phobius"/>
    </source>
</evidence>
<dbReference type="SUPFAM" id="SSF103481">
    <property type="entry name" value="Multidrug resistance efflux transporter EmrE"/>
    <property type="match status" value="1"/>
</dbReference>